<evidence type="ECO:0000313" key="3">
    <source>
        <dbReference type="EMBL" id="EDX18474.1"/>
    </source>
</evidence>
<evidence type="ECO:0000313" key="4">
    <source>
        <dbReference type="Proteomes" id="UP000000304"/>
    </source>
</evidence>
<reference evidence="3 4" key="1">
    <citation type="journal article" date="2007" name="Nature">
        <title>Evolution of genes and genomes on the Drosophila phylogeny.</title>
        <authorList>
            <consortium name="Drosophila 12 Genomes Consortium"/>
            <person name="Clark A.G."/>
            <person name="Eisen M.B."/>
            <person name="Smith D.R."/>
            <person name="Bergman C.M."/>
            <person name="Oliver B."/>
            <person name="Markow T.A."/>
            <person name="Kaufman T.C."/>
            <person name="Kellis M."/>
            <person name="Gelbart W."/>
            <person name="Iyer V.N."/>
            <person name="Pollard D.A."/>
            <person name="Sackton T.B."/>
            <person name="Larracuente A.M."/>
            <person name="Singh N.D."/>
            <person name="Abad J.P."/>
            <person name="Abt D.N."/>
            <person name="Adryan B."/>
            <person name="Aguade M."/>
            <person name="Akashi H."/>
            <person name="Anderson W.W."/>
            <person name="Aquadro C.F."/>
            <person name="Ardell D.H."/>
            <person name="Arguello R."/>
            <person name="Artieri C.G."/>
            <person name="Barbash D.A."/>
            <person name="Barker D."/>
            <person name="Barsanti P."/>
            <person name="Batterham P."/>
            <person name="Batzoglou S."/>
            <person name="Begun D."/>
            <person name="Bhutkar A."/>
            <person name="Blanco E."/>
            <person name="Bosak S.A."/>
            <person name="Bradley R.K."/>
            <person name="Brand A.D."/>
            <person name="Brent M.R."/>
            <person name="Brooks A.N."/>
            <person name="Brown R.H."/>
            <person name="Butlin R.K."/>
            <person name="Caggese C."/>
            <person name="Calvi B.R."/>
            <person name="Bernardo de Carvalho A."/>
            <person name="Caspi A."/>
            <person name="Castrezana S."/>
            <person name="Celniker S.E."/>
            <person name="Chang J.L."/>
            <person name="Chapple C."/>
            <person name="Chatterji S."/>
            <person name="Chinwalla A."/>
            <person name="Civetta A."/>
            <person name="Clifton S.W."/>
            <person name="Comeron J.M."/>
            <person name="Costello J.C."/>
            <person name="Coyne J.A."/>
            <person name="Daub J."/>
            <person name="David R.G."/>
            <person name="Delcher A.L."/>
            <person name="Delehaunty K."/>
            <person name="Do C.B."/>
            <person name="Ebling H."/>
            <person name="Edwards K."/>
            <person name="Eickbush T."/>
            <person name="Evans J.D."/>
            <person name="Filipski A."/>
            <person name="Findeiss S."/>
            <person name="Freyhult E."/>
            <person name="Fulton L."/>
            <person name="Fulton R."/>
            <person name="Garcia A.C."/>
            <person name="Gardiner A."/>
            <person name="Garfield D.A."/>
            <person name="Garvin B.E."/>
            <person name="Gibson G."/>
            <person name="Gilbert D."/>
            <person name="Gnerre S."/>
            <person name="Godfrey J."/>
            <person name="Good R."/>
            <person name="Gotea V."/>
            <person name="Gravely B."/>
            <person name="Greenberg A.J."/>
            <person name="Griffiths-Jones S."/>
            <person name="Gross S."/>
            <person name="Guigo R."/>
            <person name="Gustafson E.A."/>
            <person name="Haerty W."/>
            <person name="Hahn M.W."/>
            <person name="Halligan D.L."/>
            <person name="Halpern A.L."/>
            <person name="Halter G.M."/>
            <person name="Han M.V."/>
            <person name="Heger A."/>
            <person name="Hillier L."/>
            <person name="Hinrichs A.S."/>
            <person name="Holmes I."/>
            <person name="Hoskins R.A."/>
            <person name="Hubisz M.J."/>
            <person name="Hultmark D."/>
            <person name="Huntley M.A."/>
            <person name="Jaffe D.B."/>
            <person name="Jagadeeshan S."/>
            <person name="Jeck W.R."/>
            <person name="Johnson J."/>
            <person name="Jones C.D."/>
            <person name="Jordan W.C."/>
            <person name="Karpen G.H."/>
            <person name="Kataoka E."/>
            <person name="Keightley P.D."/>
            <person name="Kheradpour P."/>
            <person name="Kirkness E.F."/>
            <person name="Koerich L.B."/>
            <person name="Kristiansen K."/>
            <person name="Kudrna D."/>
            <person name="Kulathinal R.J."/>
            <person name="Kumar S."/>
            <person name="Kwok R."/>
            <person name="Lander E."/>
            <person name="Langley C.H."/>
            <person name="Lapoint R."/>
            <person name="Lazzaro B.P."/>
            <person name="Lee S.J."/>
            <person name="Levesque L."/>
            <person name="Li R."/>
            <person name="Lin C.F."/>
            <person name="Lin M.F."/>
            <person name="Lindblad-Toh K."/>
            <person name="Llopart A."/>
            <person name="Long M."/>
            <person name="Low L."/>
            <person name="Lozovsky E."/>
            <person name="Lu J."/>
            <person name="Luo M."/>
            <person name="Machado C.A."/>
            <person name="Makalowski W."/>
            <person name="Marzo M."/>
            <person name="Matsuda M."/>
            <person name="Matzkin L."/>
            <person name="McAllister B."/>
            <person name="McBride C.S."/>
            <person name="McKernan B."/>
            <person name="McKernan K."/>
            <person name="Mendez-Lago M."/>
            <person name="Minx P."/>
            <person name="Mollenhauer M.U."/>
            <person name="Montooth K."/>
            <person name="Mount S.M."/>
            <person name="Mu X."/>
            <person name="Myers E."/>
            <person name="Negre B."/>
            <person name="Newfeld S."/>
            <person name="Nielsen R."/>
            <person name="Noor M.A."/>
            <person name="O'Grady P."/>
            <person name="Pachter L."/>
            <person name="Papaceit M."/>
            <person name="Parisi M.J."/>
            <person name="Parisi M."/>
            <person name="Parts L."/>
            <person name="Pedersen J.S."/>
            <person name="Pesole G."/>
            <person name="Phillippy A.M."/>
            <person name="Ponting C.P."/>
            <person name="Pop M."/>
            <person name="Porcelli D."/>
            <person name="Powell J.R."/>
            <person name="Prohaska S."/>
            <person name="Pruitt K."/>
            <person name="Puig M."/>
            <person name="Quesneville H."/>
            <person name="Ram K.R."/>
            <person name="Rand D."/>
            <person name="Rasmussen M.D."/>
            <person name="Reed L.K."/>
            <person name="Reenan R."/>
            <person name="Reily A."/>
            <person name="Remington K.A."/>
            <person name="Rieger T.T."/>
            <person name="Ritchie M.G."/>
            <person name="Robin C."/>
            <person name="Rogers Y.H."/>
            <person name="Rohde C."/>
            <person name="Rozas J."/>
            <person name="Rubenfield M.J."/>
            <person name="Ruiz A."/>
            <person name="Russo S."/>
            <person name="Salzberg S.L."/>
            <person name="Sanchez-Gracia A."/>
            <person name="Saranga D.J."/>
            <person name="Sato H."/>
            <person name="Schaeffer S.W."/>
            <person name="Schatz M.C."/>
            <person name="Schlenke T."/>
            <person name="Schwartz R."/>
            <person name="Segarra C."/>
            <person name="Singh R.S."/>
            <person name="Sirot L."/>
            <person name="Sirota M."/>
            <person name="Sisneros N.B."/>
            <person name="Smith C.D."/>
            <person name="Smith T.F."/>
            <person name="Spieth J."/>
            <person name="Stage D.E."/>
            <person name="Stark A."/>
            <person name="Stephan W."/>
            <person name="Strausberg R.L."/>
            <person name="Strempel S."/>
            <person name="Sturgill D."/>
            <person name="Sutton G."/>
            <person name="Sutton G.G."/>
            <person name="Tao W."/>
            <person name="Teichmann S."/>
            <person name="Tobari Y.N."/>
            <person name="Tomimura Y."/>
            <person name="Tsolas J.M."/>
            <person name="Valente V.L."/>
            <person name="Venter E."/>
            <person name="Venter J.C."/>
            <person name="Vicario S."/>
            <person name="Vieira F.G."/>
            <person name="Vilella A.J."/>
            <person name="Villasante A."/>
            <person name="Walenz B."/>
            <person name="Wang J."/>
            <person name="Wasserman M."/>
            <person name="Watts T."/>
            <person name="Wilson D."/>
            <person name="Wilson R.K."/>
            <person name="Wing R.A."/>
            <person name="Wolfner M.F."/>
            <person name="Wong A."/>
            <person name="Wong G.K."/>
            <person name="Wu C.I."/>
            <person name="Wu G."/>
            <person name="Yamamoto D."/>
            <person name="Yang H.P."/>
            <person name="Yang S.P."/>
            <person name="Yorke J.A."/>
            <person name="Yoshida K."/>
            <person name="Zdobnov E."/>
            <person name="Zhang P."/>
            <person name="Zhang Y."/>
            <person name="Zimin A.V."/>
            <person name="Baldwin J."/>
            <person name="Abdouelleil A."/>
            <person name="Abdulkadir J."/>
            <person name="Abebe A."/>
            <person name="Abera B."/>
            <person name="Abreu J."/>
            <person name="Acer S.C."/>
            <person name="Aftuck L."/>
            <person name="Alexander A."/>
            <person name="An P."/>
            <person name="Anderson E."/>
            <person name="Anderson S."/>
            <person name="Arachi H."/>
            <person name="Azer M."/>
            <person name="Bachantsang P."/>
            <person name="Barry A."/>
            <person name="Bayul T."/>
            <person name="Berlin A."/>
            <person name="Bessette D."/>
            <person name="Bloom T."/>
            <person name="Blye J."/>
            <person name="Boguslavskiy L."/>
            <person name="Bonnet C."/>
            <person name="Boukhgalter B."/>
            <person name="Bourzgui I."/>
            <person name="Brown A."/>
            <person name="Cahill P."/>
            <person name="Channer S."/>
            <person name="Cheshatsang Y."/>
            <person name="Chuda L."/>
            <person name="Citroen M."/>
            <person name="Collymore A."/>
            <person name="Cooke P."/>
            <person name="Costello M."/>
            <person name="D'Aco K."/>
            <person name="Daza R."/>
            <person name="De Haan G."/>
            <person name="DeGray S."/>
            <person name="DeMaso C."/>
            <person name="Dhargay N."/>
            <person name="Dooley K."/>
            <person name="Dooley E."/>
            <person name="Doricent M."/>
            <person name="Dorje P."/>
            <person name="Dorjee K."/>
            <person name="Dupes A."/>
            <person name="Elong R."/>
            <person name="Falk J."/>
            <person name="Farina A."/>
            <person name="Faro S."/>
            <person name="Ferguson D."/>
            <person name="Fisher S."/>
            <person name="Foley C.D."/>
            <person name="Franke A."/>
            <person name="Friedrich D."/>
            <person name="Gadbois L."/>
            <person name="Gearin G."/>
            <person name="Gearin C.R."/>
            <person name="Giannoukos G."/>
            <person name="Goode T."/>
            <person name="Graham J."/>
            <person name="Grandbois E."/>
            <person name="Grewal S."/>
            <person name="Gyaltsen K."/>
            <person name="Hafez N."/>
            <person name="Hagos B."/>
            <person name="Hall J."/>
            <person name="Henson C."/>
            <person name="Hollinger A."/>
            <person name="Honan T."/>
            <person name="Huard M.D."/>
            <person name="Hughes L."/>
            <person name="Hurhula B."/>
            <person name="Husby M.E."/>
            <person name="Kamat A."/>
            <person name="Kanga B."/>
            <person name="Kashin S."/>
            <person name="Khazanovich D."/>
            <person name="Kisner P."/>
            <person name="Lance K."/>
            <person name="Lara M."/>
            <person name="Lee W."/>
            <person name="Lennon N."/>
            <person name="Letendre F."/>
            <person name="LeVine R."/>
            <person name="Lipovsky A."/>
            <person name="Liu X."/>
            <person name="Liu J."/>
            <person name="Liu S."/>
            <person name="Lokyitsang T."/>
            <person name="Lokyitsang Y."/>
            <person name="Lubonja R."/>
            <person name="Lui A."/>
            <person name="MacDonald P."/>
            <person name="Magnisalis V."/>
            <person name="Maru K."/>
            <person name="Matthews C."/>
            <person name="McCusker W."/>
            <person name="McDonough S."/>
            <person name="Mehta T."/>
            <person name="Meldrim J."/>
            <person name="Meneus L."/>
            <person name="Mihai O."/>
            <person name="Mihalev A."/>
            <person name="Mihova T."/>
            <person name="Mittelman R."/>
            <person name="Mlenga V."/>
            <person name="Montmayeur A."/>
            <person name="Mulrain L."/>
            <person name="Navidi A."/>
            <person name="Naylor J."/>
            <person name="Negash T."/>
            <person name="Nguyen T."/>
            <person name="Nguyen N."/>
            <person name="Nicol R."/>
            <person name="Norbu C."/>
            <person name="Norbu N."/>
            <person name="Novod N."/>
            <person name="O'Neill B."/>
            <person name="Osman S."/>
            <person name="Markiewicz E."/>
            <person name="Oyono O.L."/>
            <person name="Patti C."/>
            <person name="Phunkhang P."/>
            <person name="Pierre F."/>
            <person name="Priest M."/>
            <person name="Raghuraman S."/>
            <person name="Rege F."/>
            <person name="Reyes R."/>
            <person name="Rise C."/>
            <person name="Rogov P."/>
            <person name="Ross K."/>
            <person name="Ryan E."/>
            <person name="Settipalli S."/>
            <person name="Shea T."/>
            <person name="Sherpa N."/>
            <person name="Shi L."/>
            <person name="Shih D."/>
            <person name="Sparrow T."/>
            <person name="Spaulding J."/>
            <person name="Stalker J."/>
            <person name="Stange-Thomann N."/>
            <person name="Stavropoulos S."/>
            <person name="Stone C."/>
            <person name="Strader C."/>
            <person name="Tesfaye S."/>
            <person name="Thomson T."/>
            <person name="Thoulutsang Y."/>
            <person name="Thoulutsang D."/>
            <person name="Topham K."/>
            <person name="Topping I."/>
            <person name="Tsamla T."/>
            <person name="Vassiliev H."/>
            <person name="Vo A."/>
            <person name="Wangchuk T."/>
            <person name="Wangdi T."/>
            <person name="Weiand M."/>
            <person name="Wilkinson J."/>
            <person name="Wilson A."/>
            <person name="Yadav S."/>
            <person name="Young G."/>
            <person name="Yu Q."/>
            <person name="Zembek L."/>
            <person name="Zhong D."/>
            <person name="Zimmer A."/>
            <person name="Zwirko Z."/>
            <person name="Jaffe D.B."/>
            <person name="Alvarez P."/>
            <person name="Brockman W."/>
            <person name="Butler J."/>
            <person name="Chin C."/>
            <person name="Gnerre S."/>
            <person name="Grabherr M."/>
            <person name="Kleber M."/>
            <person name="Mauceli E."/>
            <person name="MacCallum I."/>
        </authorList>
    </citation>
    <scope>NUCLEOTIDE SEQUENCE [LARGE SCALE GENOMIC DNA]</scope>
    <source>
        <strain evidence="4">white501</strain>
    </source>
</reference>
<organism evidence="3 4">
    <name type="scientific">Drosophila simulans</name>
    <name type="common">Fruit fly</name>
    <dbReference type="NCBI Taxonomy" id="7240"/>
    <lineage>
        <taxon>Eukaryota</taxon>
        <taxon>Metazoa</taxon>
        <taxon>Ecdysozoa</taxon>
        <taxon>Arthropoda</taxon>
        <taxon>Hexapoda</taxon>
        <taxon>Insecta</taxon>
        <taxon>Pterygota</taxon>
        <taxon>Neoptera</taxon>
        <taxon>Endopterygota</taxon>
        <taxon>Diptera</taxon>
        <taxon>Brachycera</taxon>
        <taxon>Muscomorpha</taxon>
        <taxon>Ephydroidea</taxon>
        <taxon>Drosophilidae</taxon>
        <taxon>Drosophila</taxon>
        <taxon>Sophophora</taxon>
    </lineage>
</organism>
<feature type="compositionally biased region" description="Basic and acidic residues" evidence="1">
    <location>
        <begin position="1"/>
        <end position="14"/>
    </location>
</feature>
<keyword evidence="2" id="KW-1133">Transmembrane helix</keyword>
<keyword evidence="4" id="KW-1185">Reference proteome</keyword>
<feature type="region of interest" description="Disordered" evidence="1">
    <location>
        <begin position="41"/>
        <end position="79"/>
    </location>
</feature>
<evidence type="ECO:0000256" key="1">
    <source>
        <dbReference type="SAM" id="MobiDB-lite"/>
    </source>
</evidence>
<accession>B4R3A3</accession>
<gene>
    <name evidence="3" type="primary">Dsim\GD15530</name>
    <name evidence="3" type="ORF">Dsim_GD15530</name>
</gene>
<protein>
    <submittedName>
        <fullName evidence="3">GD15530</fullName>
    </submittedName>
</protein>
<dbReference type="HOGENOM" id="CLU_2111427_0_0_1"/>
<dbReference type="Proteomes" id="UP000000304">
    <property type="component" value="Chromosome X"/>
</dbReference>
<feature type="transmembrane region" description="Helical" evidence="2">
    <location>
        <begin position="94"/>
        <end position="114"/>
    </location>
</feature>
<name>B4R3A3_DROSI</name>
<feature type="region of interest" description="Disordered" evidence="1">
    <location>
        <begin position="1"/>
        <end position="22"/>
    </location>
</feature>
<evidence type="ECO:0000256" key="2">
    <source>
        <dbReference type="SAM" id="Phobius"/>
    </source>
</evidence>
<keyword evidence="2" id="KW-0472">Membrane</keyword>
<proteinExistence type="predicted"/>
<dbReference type="AlphaFoldDB" id="B4R3A3"/>
<keyword evidence="2" id="KW-0812">Transmembrane</keyword>
<sequence>MAAKVPHDARKSVVEEVAEEEEAQAIRTGAMDQLPQHIHPIWPAADSRPAPRPLPPSSTIRPWASPAPPTIRATTRTSEEPPIATACRVSLRYFILKMNIILIILISACFDKFIY</sequence>
<dbReference type="EMBL" id="CM000366">
    <property type="protein sequence ID" value="EDX18474.1"/>
    <property type="molecule type" value="Genomic_DNA"/>
</dbReference>